<protein>
    <submittedName>
        <fullName evidence="2">Predicted protein</fullName>
    </submittedName>
</protein>
<proteinExistence type="predicted"/>
<reference evidence="3" key="1">
    <citation type="journal article" date="2011" name="Nat. Genet.">
        <title>The Arabidopsis lyrata genome sequence and the basis of rapid genome size change.</title>
        <authorList>
            <person name="Hu T.T."/>
            <person name="Pattyn P."/>
            <person name="Bakker E.G."/>
            <person name="Cao J."/>
            <person name="Cheng J.-F."/>
            <person name="Clark R.M."/>
            <person name="Fahlgren N."/>
            <person name="Fawcett J.A."/>
            <person name="Grimwood J."/>
            <person name="Gundlach H."/>
            <person name="Haberer G."/>
            <person name="Hollister J.D."/>
            <person name="Ossowski S."/>
            <person name="Ottilar R.P."/>
            <person name="Salamov A.A."/>
            <person name="Schneeberger K."/>
            <person name="Spannagl M."/>
            <person name="Wang X."/>
            <person name="Yang L."/>
            <person name="Nasrallah M.E."/>
            <person name="Bergelson J."/>
            <person name="Carrington J.C."/>
            <person name="Gaut B.S."/>
            <person name="Schmutz J."/>
            <person name="Mayer K.F.X."/>
            <person name="Van de Peer Y."/>
            <person name="Grigoriev I.V."/>
            <person name="Nordborg M."/>
            <person name="Weigel D."/>
            <person name="Guo Y.-L."/>
        </authorList>
    </citation>
    <scope>NUCLEOTIDE SEQUENCE [LARGE SCALE GENOMIC DNA]</scope>
    <source>
        <strain evidence="3">cv. MN47</strain>
    </source>
</reference>
<evidence type="ECO:0000313" key="3">
    <source>
        <dbReference type="Proteomes" id="UP000008694"/>
    </source>
</evidence>
<feature type="region of interest" description="Disordered" evidence="1">
    <location>
        <begin position="1"/>
        <end position="38"/>
    </location>
</feature>
<dbReference type="EMBL" id="GL348715">
    <property type="protein sequence ID" value="EFH59986.1"/>
    <property type="molecule type" value="Genomic_DNA"/>
</dbReference>
<organism evidence="3">
    <name type="scientific">Arabidopsis lyrata subsp. lyrata</name>
    <name type="common">Lyre-leaved rock-cress</name>
    <dbReference type="NCBI Taxonomy" id="81972"/>
    <lineage>
        <taxon>Eukaryota</taxon>
        <taxon>Viridiplantae</taxon>
        <taxon>Streptophyta</taxon>
        <taxon>Embryophyta</taxon>
        <taxon>Tracheophyta</taxon>
        <taxon>Spermatophyta</taxon>
        <taxon>Magnoliopsida</taxon>
        <taxon>eudicotyledons</taxon>
        <taxon>Gunneridae</taxon>
        <taxon>Pentapetalae</taxon>
        <taxon>rosids</taxon>
        <taxon>malvids</taxon>
        <taxon>Brassicales</taxon>
        <taxon>Brassicaceae</taxon>
        <taxon>Camelineae</taxon>
        <taxon>Arabidopsis</taxon>
    </lineage>
</organism>
<name>D7L9C7_ARALL</name>
<gene>
    <name evidence="2" type="ORF">ARALYDRAFT_899399</name>
</gene>
<feature type="compositionally biased region" description="Basic residues" evidence="1">
    <location>
        <begin position="21"/>
        <end position="30"/>
    </location>
</feature>
<feature type="region of interest" description="Disordered" evidence="1">
    <location>
        <begin position="89"/>
        <end position="112"/>
    </location>
</feature>
<dbReference type="Gramene" id="scaffold_303369.1">
    <property type="protein sequence ID" value="scaffold_303369.1"/>
    <property type="gene ID" value="scaffold_303369.1"/>
</dbReference>
<evidence type="ECO:0000256" key="1">
    <source>
        <dbReference type="SAM" id="MobiDB-lite"/>
    </source>
</evidence>
<dbReference type="Proteomes" id="UP000008694">
    <property type="component" value="Unassembled WGS sequence"/>
</dbReference>
<evidence type="ECO:0000313" key="2">
    <source>
        <dbReference type="EMBL" id="EFH59986.1"/>
    </source>
</evidence>
<dbReference type="AlphaFoldDB" id="D7L9C7"/>
<sequence>MAWQDTRAQQLQHGSTAHGQARPKKIRHGNSRSGTVARCPARQFTNWQGSHDAARQLRRVPRRDMLVRRDKLVRCGAARYVSPARYVNSRGAANSGASGVAHPADRQALGNP</sequence>
<keyword evidence="3" id="KW-1185">Reference proteome</keyword>
<dbReference type="HOGENOM" id="CLU_2149283_0_0_1"/>
<feature type="compositionally biased region" description="Polar residues" evidence="1">
    <location>
        <begin position="1"/>
        <end position="18"/>
    </location>
</feature>
<accession>D7L9C7</accession>